<keyword evidence="1" id="KW-0133">Cell shape</keyword>
<organism evidence="4 5">
    <name type="scientific">Ramlibacter lithotrophicus</name>
    <dbReference type="NCBI Taxonomy" id="2606681"/>
    <lineage>
        <taxon>Bacteria</taxon>
        <taxon>Pseudomonadati</taxon>
        <taxon>Pseudomonadota</taxon>
        <taxon>Betaproteobacteria</taxon>
        <taxon>Burkholderiales</taxon>
        <taxon>Comamonadaceae</taxon>
        <taxon>Ramlibacter</taxon>
    </lineage>
</organism>
<accession>A0A7X6I7C7</accession>
<dbReference type="GO" id="GO:0016740">
    <property type="term" value="F:transferase activity"/>
    <property type="evidence" value="ECO:0007669"/>
    <property type="project" value="InterPro"/>
</dbReference>
<keyword evidence="1" id="KW-0961">Cell wall biogenesis/degradation</keyword>
<feature type="chain" id="PRO_5030535395" description="L,D-TPase catalytic domain-containing protein" evidence="2">
    <location>
        <begin position="29"/>
        <end position="248"/>
    </location>
</feature>
<dbReference type="AlphaFoldDB" id="A0A7X6I7C7"/>
<protein>
    <recommendedName>
        <fullName evidence="3">L,D-TPase catalytic domain-containing protein</fullName>
    </recommendedName>
</protein>
<dbReference type="GO" id="GO:0071555">
    <property type="term" value="P:cell wall organization"/>
    <property type="evidence" value="ECO:0007669"/>
    <property type="project" value="UniProtKB-UniRule"/>
</dbReference>
<keyword evidence="1" id="KW-0573">Peptidoglycan synthesis</keyword>
<comment type="caution">
    <text evidence="4">The sequence shown here is derived from an EMBL/GenBank/DDBJ whole genome shotgun (WGS) entry which is preliminary data.</text>
</comment>
<evidence type="ECO:0000313" key="4">
    <source>
        <dbReference type="EMBL" id="NKE67361.1"/>
    </source>
</evidence>
<feature type="active site" description="Nucleophile" evidence="1">
    <location>
        <position position="190"/>
    </location>
</feature>
<name>A0A7X6I7C7_9BURK</name>
<keyword evidence="2" id="KW-0732">Signal</keyword>
<keyword evidence="5" id="KW-1185">Reference proteome</keyword>
<sequence length="248" mass="26520">MRKGLLIGAAVLTVVLPPVLTVSPPAKAPQAAVRPAPTAPVPAVRSKRLADFAGAKPSQDVRRMAHWVVQSGDHRRMAFVIVDKKEAKVYAFDPRGRLQAAVPALLGSARGDHTVPGIGDKPVAQVLPEERTTPAGRFVAEMGMSSSRGEDVVWVDYDAAVSMHRVIKVPERLQALSSPSNDDNRMSYGCINLPAGFFEDVLRPLVKGSGAVIYVLPETRPLQEVFASFHDVAAPLKVAHSKAEASAP</sequence>
<dbReference type="GO" id="GO:0008360">
    <property type="term" value="P:regulation of cell shape"/>
    <property type="evidence" value="ECO:0007669"/>
    <property type="project" value="UniProtKB-UniRule"/>
</dbReference>
<evidence type="ECO:0000256" key="2">
    <source>
        <dbReference type="SAM" id="SignalP"/>
    </source>
</evidence>
<evidence type="ECO:0000256" key="1">
    <source>
        <dbReference type="PROSITE-ProRule" id="PRU01373"/>
    </source>
</evidence>
<dbReference type="InterPro" id="IPR005490">
    <property type="entry name" value="LD_TPept_cat_dom"/>
</dbReference>
<dbReference type="GO" id="GO:0009252">
    <property type="term" value="P:peptidoglycan biosynthetic process"/>
    <property type="evidence" value="ECO:0007669"/>
    <property type="project" value="UniProtKB-KW"/>
</dbReference>
<evidence type="ECO:0000259" key="3">
    <source>
        <dbReference type="PROSITE" id="PS52029"/>
    </source>
</evidence>
<dbReference type="PROSITE" id="PS52029">
    <property type="entry name" value="LD_TPASE"/>
    <property type="match status" value="1"/>
</dbReference>
<evidence type="ECO:0000313" key="5">
    <source>
        <dbReference type="Proteomes" id="UP000521868"/>
    </source>
</evidence>
<dbReference type="EMBL" id="VTOX01000006">
    <property type="protein sequence ID" value="NKE67361.1"/>
    <property type="molecule type" value="Genomic_DNA"/>
</dbReference>
<feature type="domain" description="L,D-TPase catalytic" evidence="3">
    <location>
        <begin position="78"/>
        <end position="216"/>
    </location>
</feature>
<comment type="pathway">
    <text evidence="1">Cell wall biogenesis; peptidoglycan biosynthesis.</text>
</comment>
<feature type="active site" description="Proton donor/acceptor" evidence="1">
    <location>
        <position position="164"/>
    </location>
</feature>
<gene>
    <name evidence="4" type="ORF">RAMLITH_16180</name>
</gene>
<proteinExistence type="predicted"/>
<dbReference type="Proteomes" id="UP000521868">
    <property type="component" value="Unassembled WGS sequence"/>
</dbReference>
<reference evidence="4 5" key="1">
    <citation type="journal article" date="2020" name="Nature">
        <title>Bacterial chemolithoautotrophy via manganese oxidation.</title>
        <authorList>
            <person name="Yu H."/>
            <person name="Leadbetter J.R."/>
        </authorList>
    </citation>
    <scope>NUCLEOTIDE SEQUENCE [LARGE SCALE GENOMIC DNA]</scope>
    <source>
        <strain evidence="4 5">RBP-1</strain>
    </source>
</reference>
<feature type="signal peptide" evidence="2">
    <location>
        <begin position="1"/>
        <end position="28"/>
    </location>
</feature>